<dbReference type="Pfam" id="PF23925">
    <property type="entry name" value="A-sol_ELP1"/>
    <property type="match status" value="1"/>
</dbReference>
<dbReference type="PANTHER" id="PTHR12747:SF0">
    <property type="entry name" value="ELONGATOR COMPLEX PROTEIN 1"/>
    <property type="match status" value="1"/>
</dbReference>
<dbReference type="InterPro" id="IPR015943">
    <property type="entry name" value="WD40/YVTN_repeat-like_dom_sf"/>
</dbReference>
<reference evidence="15" key="1">
    <citation type="journal article" date="2013" name="Science">
        <title>Comparative analysis of bat genomes provides insight into the evolution of flight and immunity.</title>
        <authorList>
            <person name="Zhang G."/>
            <person name="Cowled C."/>
            <person name="Shi Z."/>
            <person name="Huang Z."/>
            <person name="Bishop-Lilly K.A."/>
            <person name="Fang X."/>
            <person name="Wynne J.W."/>
            <person name="Xiong Z."/>
            <person name="Baker M.L."/>
            <person name="Zhao W."/>
            <person name="Tachedjian M."/>
            <person name="Zhu Y."/>
            <person name="Zhou P."/>
            <person name="Jiang X."/>
            <person name="Ng J."/>
            <person name="Yang L."/>
            <person name="Wu L."/>
            <person name="Xiao J."/>
            <person name="Feng Y."/>
            <person name="Chen Y."/>
            <person name="Sun X."/>
            <person name="Zhang Y."/>
            <person name="Marsh G.A."/>
            <person name="Crameri G."/>
            <person name="Broder C.C."/>
            <person name="Frey K.G."/>
            <person name="Wang L.F."/>
            <person name="Wang J."/>
        </authorList>
    </citation>
    <scope>NUCLEOTIDE SEQUENCE [LARGE SCALE GENOMIC DNA]</scope>
</reference>
<evidence type="ECO:0000256" key="3">
    <source>
        <dbReference type="ARBA" id="ARBA00006086"/>
    </source>
</evidence>
<feature type="compositionally biased region" description="Basic and acidic residues" evidence="8">
    <location>
        <begin position="1211"/>
        <end position="1222"/>
    </location>
</feature>
<evidence type="ECO:0000259" key="9">
    <source>
        <dbReference type="Pfam" id="PF04762"/>
    </source>
</evidence>
<dbReference type="UniPathway" id="UPA00988"/>
<feature type="domain" description="ELP1 first N-terminal beta-propeller" evidence="9">
    <location>
        <begin position="190"/>
        <end position="413"/>
    </location>
</feature>
<feature type="domain" description="ELP1 N-terminal second beta-propeller" evidence="10">
    <location>
        <begin position="453"/>
        <end position="758"/>
    </location>
</feature>
<comment type="subcellular location">
    <subcellularLocation>
        <location evidence="1">Cytoplasm</location>
    </subcellularLocation>
</comment>
<evidence type="ECO:0000313" key="14">
    <source>
        <dbReference type="EMBL" id="ELK17660.1"/>
    </source>
</evidence>
<dbReference type="SUPFAM" id="SSF69322">
    <property type="entry name" value="Tricorn protease domain 2"/>
    <property type="match status" value="1"/>
</dbReference>
<dbReference type="Gene3D" id="2.130.10.10">
    <property type="entry name" value="YVTN repeat-like/Quinoprotein amine dehydrogenase"/>
    <property type="match status" value="1"/>
</dbReference>
<evidence type="ECO:0000256" key="8">
    <source>
        <dbReference type="SAM" id="MobiDB-lite"/>
    </source>
</evidence>
<evidence type="ECO:0000256" key="1">
    <source>
        <dbReference type="ARBA" id="ARBA00004496"/>
    </source>
</evidence>
<evidence type="ECO:0000256" key="7">
    <source>
        <dbReference type="ARBA" id="ARBA00032958"/>
    </source>
</evidence>
<accession>L5L2J4</accession>
<evidence type="ECO:0000259" key="10">
    <source>
        <dbReference type="Pfam" id="PF23797"/>
    </source>
</evidence>
<feature type="region of interest" description="Disordered" evidence="8">
    <location>
        <begin position="1211"/>
        <end position="1268"/>
    </location>
</feature>
<dbReference type="InterPro" id="IPR056165">
    <property type="entry name" value="Beta-prop_ELP1_2nd"/>
</dbReference>
<evidence type="ECO:0000313" key="15">
    <source>
        <dbReference type="Proteomes" id="UP000010552"/>
    </source>
</evidence>
<dbReference type="Pfam" id="PF23878">
    <property type="entry name" value="TPR_ELP1"/>
    <property type="match status" value="1"/>
</dbReference>
<proteinExistence type="inferred from homology"/>
<dbReference type="InterPro" id="IPR056164">
    <property type="entry name" value="Beta-prop_ELP1_1st"/>
</dbReference>
<sequence length="1492" mass="168154">MWPSPQLNCDRHKGSECQSHLLSSDLSTLNRFIMRNLKLFRILEFGDIQAPGKPQCFSLRTEQGTVIIGSEHGLMEVDPVTREVKNEIPLVAEGFLPDDGSGCIVGIQDLLDQESVCVATASGDVILCNLSTHQLECVGSVASGISVMSWSPDQELVLLVTGQQTLVMMTKDFEPIMEQKIHQDDFGESQQTLVMMTKDFEPIMEQKIHQDDFGESKFITVGWGRKETQFHGSEGRQAAFQMQMHESALPWDDHKPQVTWRGDGQFFAVSVVCPETGARKVRVWNREFALQSTSEPVAGLGPALAWKPSGSLIASTQDKPNQQDVVFFEKNGLLHGHFTLPFLKDEVKVNDLLWNADSTVLAVWLEDLQREENSTLKTYVQLWTVGNYHWYLKQSLPFSACGKSKIVSLMWDPVTPYRLHVLCQGWHYLCYDWHWTTDRSSGENSSDMANVAVIDGNRVLVTVFRQSIVPPPMCTYRLLLPHPANQVMFFSHPKKSNDLAILDASNQVSVYKCDDSPSVDPTVRLGAVGGNGFKVSLRTPHLEKRYKIQFENSEDQEVNPLKLSLLTWIQEDIFLAVSHSGSSSQSVIHHLTMTPSETDDEQGQLNISSSVTVDGVIISLCCNSKTKSVALQLAGGQILKYLWESPSLAVAPWKNPDGVPVRFPYPCTQTELAVIGGEECVLGLTDRCRFFINDNEVASNITSFAVYDEFLLLTTHSHTCQCFCLTDASFKTLQAGLSSSHMSNGETLRKVERGSRIVTVVPQDTKLVLQVPRGNLEVVCHRALVLAQIRKWLDKLMFKEAFECMRKLRINLNLIHDHNPKVFLENVEAFIRQIDSVNHINLFFTELKEEDVTKTMYPPPVTSAVQLPRDPEGRKVDLICDAMRAAMENLNPHKYCLSILTSHVKKTTPELEIVLQKVHELQGNASPVPDAVSAEEALKYLLLLVDVNDLYDHSLGTYDFDLVLMVAEKSQKDPKEYLPFLNTLKKMETNYQRFTIDKYLKRYEKAIGHLSKCGPEYFPECLNLIKDKNLYNEALKLYPPKSQQYKDISIAYGEHLMQERLYEPAGLVFARCGAHEKALDAFLACGSWQQALCVAAQLHLSRDQLAGFGRSLAGKLVEQRKHRDAATVLEQYAQDYEEAVLLLLEGAAWEEALRLVYKYNRLDIIETNIKPSVLEAQKNYMAFLDSQTATFIRHKKRLLVVRELKEQAQQVHLDDDVSRGQESDLFSETSSVMSGSDMSGKYSHSNSRISARSSKNRRKAERKKHSLKEGSPLEDLALLEALNEVVQGTEKLKDEIHQILKVLFLFEFDEKGRELQKAFEDTLQLMERSLPEIWTLTHQQNSAAPVLGPNSTANSIMASYQQQKTSVPVLDAELFIPPKMNQKTQWKLNLLEAVDPQWLEALKRCQDGATCPHCCVSFRQNIYLGGVIGTHAAQLLLQTVRETTEHSAPPAEQDVSHEVSFEGNVTLVKAGHCLGVEAQLHGLDQRRLEEHL</sequence>
<feature type="compositionally biased region" description="Basic residues" evidence="8">
    <location>
        <begin position="1254"/>
        <end position="1266"/>
    </location>
</feature>
<dbReference type="InterPro" id="IPR006849">
    <property type="entry name" value="Elp1"/>
</dbReference>
<dbReference type="EMBL" id="KB030402">
    <property type="protein sequence ID" value="ELK17660.1"/>
    <property type="molecule type" value="Genomic_DNA"/>
</dbReference>
<dbReference type="GO" id="GO:0033588">
    <property type="term" value="C:elongator holoenzyme complex"/>
    <property type="evidence" value="ECO:0007669"/>
    <property type="project" value="InterPro"/>
</dbReference>
<gene>
    <name evidence="14" type="ORF">PAL_GLEAN10009402</name>
</gene>
<keyword evidence="4" id="KW-0963">Cytoplasm</keyword>
<dbReference type="GO" id="GO:0005829">
    <property type="term" value="C:cytosol"/>
    <property type="evidence" value="ECO:0007669"/>
    <property type="project" value="TreeGrafter"/>
</dbReference>
<dbReference type="PIRSF" id="PIRSF017233">
    <property type="entry name" value="IKAP"/>
    <property type="match status" value="1"/>
</dbReference>
<evidence type="ECO:0000256" key="4">
    <source>
        <dbReference type="ARBA" id="ARBA00022490"/>
    </source>
</evidence>
<organism evidence="14 15">
    <name type="scientific">Pteropus alecto</name>
    <name type="common">Black flying fox</name>
    <dbReference type="NCBI Taxonomy" id="9402"/>
    <lineage>
        <taxon>Eukaryota</taxon>
        <taxon>Metazoa</taxon>
        <taxon>Chordata</taxon>
        <taxon>Craniata</taxon>
        <taxon>Vertebrata</taxon>
        <taxon>Euteleostomi</taxon>
        <taxon>Mammalia</taxon>
        <taxon>Eutheria</taxon>
        <taxon>Laurasiatheria</taxon>
        <taxon>Chiroptera</taxon>
        <taxon>Yinpterochiroptera</taxon>
        <taxon>Pteropodoidea</taxon>
        <taxon>Pteropodidae</taxon>
        <taxon>Pteropodinae</taxon>
        <taxon>Pteropus</taxon>
    </lineage>
</organism>
<protein>
    <recommendedName>
        <fullName evidence="6">Elongator complex protein 1</fullName>
    </recommendedName>
    <alternativeName>
        <fullName evidence="7">IkappaB kinase complex-associated protein</fullName>
    </alternativeName>
</protein>
<dbReference type="InterPro" id="IPR056167">
    <property type="entry name" value="A-sol_ELP1"/>
</dbReference>
<dbReference type="Proteomes" id="UP000010552">
    <property type="component" value="Unassembled WGS sequence"/>
</dbReference>
<dbReference type="STRING" id="9402.L5L2J4"/>
<name>L5L2J4_PTEAL</name>
<keyword evidence="5" id="KW-0819">tRNA processing</keyword>
<evidence type="ECO:0000259" key="12">
    <source>
        <dbReference type="Pfam" id="PF23925"/>
    </source>
</evidence>
<evidence type="ECO:0000256" key="6">
    <source>
        <dbReference type="ARBA" id="ARBA00029535"/>
    </source>
</evidence>
<dbReference type="Pfam" id="PF23797">
    <property type="entry name" value="Beta-prop_ELP1_2nd"/>
    <property type="match status" value="1"/>
</dbReference>
<feature type="domain" description="ELP1 TPR" evidence="11">
    <location>
        <begin position="991"/>
        <end position="1154"/>
    </location>
</feature>
<dbReference type="GO" id="GO:0000049">
    <property type="term" value="F:tRNA binding"/>
    <property type="evidence" value="ECO:0007669"/>
    <property type="project" value="TreeGrafter"/>
</dbReference>
<comment type="pathway">
    <text evidence="2">tRNA modification; 5-methoxycarbonylmethyl-2-thiouridine-tRNA biosynthesis.</text>
</comment>
<dbReference type="PANTHER" id="PTHR12747">
    <property type="entry name" value="ELONGATOR COMPLEX PROTEIN 1"/>
    <property type="match status" value="1"/>
</dbReference>
<dbReference type="eggNOG" id="KOG1920">
    <property type="taxonomic scope" value="Eukaryota"/>
</dbReference>
<dbReference type="GO" id="GO:0002926">
    <property type="term" value="P:tRNA wobble base 5-methoxycarbonylmethyl-2-thiouridinylation"/>
    <property type="evidence" value="ECO:0007669"/>
    <property type="project" value="TreeGrafter"/>
</dbReference>
<dbReference type="Pfam" id="PF23936">
    <property type="entry name" value="HB_ELP1"/>
    <property type="match status" value="1"/>
</dbReference>
<dbReference type="InterPro" id="IPR056166">
    <property type="entry name" value="TPR_ELP1"/>
</dbReference>
<feature type="domain" description="ELP1 three-helical bundle" evidence="13">
    <location>
        <begin position="1163"/>
        <end position="1333"/>
    </location>
</feature>
<evidence type="ECO:0000256" key="2">
    <source>
        <dbReference type="ARBA" id="ARBA00005043"/>
    </source>
</evidence>
<evidence type="ECO:0000259" key="11">
    <source>
        <dbReference type="Pfam" id="PF23878"/>
    </source>
</evidence>
<comment type="similarity">
    <text evidence="3">Belongs to the ELP1/IKA1 family.</text>
</comment>
<dbReference type="InterPro" id="IPR056169">
    <property type="entry name" value="HB_ELP1"/>
</dbReference>
<keyword evidence="15" id="KW-1185">Reference proteome</keyword>
<evidence type="ECO:0000256" key="5">
    <source>
        <dbReference type="ARBA" id="ARBA00022694"/>
    </source>
</evidence>
<feature type="compositionally biased region" description="Polar residues" evidence="8">
    <location>
        <begin position="1224"/>
        <end position="1237"/>
    </location>
</feature>
<feature type="domain" description="ELP1 alpha-solenoid" evidence="12">
    <location>
        <begin position="782"/>
        <end position="984"/>
    </location>
</feature>
<evidence type="ECO:0000259" key="13">
    <source>
        <dbReference type="Pfam" id="PF23936"/>
    </source>
</evidence>
<dbReference type="InParanoid" id="L5L2J4"/>
<dbReference type="Pfam" id="PF04762">
    <property type="entry name" value="Beta-prop_ELP1_1st"/>
    <property type="match status" value="1"/>
</dbReference>